<proteinExistence type="predicted"/>
<sequence>MPSTVVVAALVTIPLPELIGWPPSASSPAVSVRHVVDRHVDRGRPRLPHAARDRLRRDVALRSGVQPAHHTRRDPRARRRVGAADVPRASAGRRASRTRGFPQRADDGRGGDVLPHRAAGAAAREGRGAAPVDRGLLHRAPGGVPCAPGADHRRPAADPELRPRRGEPRRGPRHARRRGEGHRRDRGTGRGHVRFAREPAPWGGGRAGPLLRLPGDLPQAQAQEEPRHRRVRVQGSGDPDAGRPADGGRSRWRLAPDGTFRTGRRDDTAPRRVQPGIQQAAASAAGCVAAGRRGRGGGAAVRGDRTDVRLAGPRTTAVPENDQGPDSDASETGPDLQLFPVGTTGFEPATP</sequence>
<evidence type="ECO:0000313" key="2">
    <source>
        <dbReference type="EMBL" id="SOR77557.1"/>
    </source>
</evidence>
<accession>A0A2N9B2K7</accession>
<dbReference type="Proteomes" id="UP000235464">
    <property type="component" value="Chromosome I"/>
</dbReference>
<evidence type="ECO:0000313" key="3">
    <source>
        <dbReference type="Proteomes" id="UP000235464"/>
    </source>
</evidence>
<evidence type="ECO:0000256" key="1">
    <source>
        <dbReference type="SAM" id="MobiDB-lite"/>
    </source>
</evidence>
<feature type="compositionally biased region" description="Basic residues" evidence="1">
    <location>
        <begin position="171"/>
        <end position="181"/>
    </location>
</feature>
<organism evidence="2 3">
    <name type="scientific">Streptomyces chartreusis NRRL 3882</name>
    <dbReference type="NCBI Taxonomy" id="1079985"/>
    <lineage>
        <taxon>Bacteria</taxon>
        <taxon>Bacillati</taxon>
        <taxon>Actinomycetota</taxon>
        <taxon>Actinomycetes</taxon>
        <taxon>Kitasatosporales</taxon>
        <taxon>Streptomycetaceae</taxon>
        <taxon>Streptomyces</taxon>
    </lineage>
</organism>
<name>A0A2N9B2K7_STRCX</name>
<feature type="compositionally biased region" description="Basic and acidic residues" evidence="1">
    <location>
        <begin position="240"/>
        <end position="249"/>
    </location>
</feature>
<feature type="compositionally biased region" description="Low complexity" evidence="1">
    <location>
        <begin position="83"/>
        <end position="93"/>
    </location>
</feature>
<dbReference type="AlphaFoldDB" id="A0A2N9B2K7"/>
<feature type="compositionally biased region" description="Low complexity" evidence="1">
    <location>
        <begin position="208"/>
        <end position="218"/>
    </location>
</feature>
<dbReference type="EMBL" id="LT963352">
    <property type="protein sequence ID" value="SOR77557.1"/>
    <property type="molecule type" value="Genomic_DNA"/>
</dbReference>
<feature type="compositionally biased region" description="Low complexity" evidence="1">
    <location>
        <begin position="280"/>
        <end position="291"/>
    </location>
</feature>
<feature type="region of interest" description="Disordered" evidence="1">
    <location>
        <begin position="61"/>
        <end position="351"/>
    </location>
</feature>
<feature type="compositionally biased region" description="Basic and acidic residues" evidence="1">
    <location>
        <begin position="150"/>
        <end position="170"/>
    </location>
</feature>
<keyword evidence="3" id="KW-1185">Reference proteome</keyword>
<protein>
    <submittedName>
        <fullName evidence="2">Uncharacterized protein</fullName>
    </submittedName>
</protein>
<feature type="compositionally biased region" description="Basic residues" evidence="1">
    <location>
        <begin position="69"/>
        <end position="81"/>
    </location>
</feature>
<gene>
    <name evidence="2" type="ORF">SCNRRL3882_1029</name>
</gene>
<reference evidence="3" key="1">
    <citation type="submission" date="2017-11" db="EMBL/GenBank/DDBJ databases">
        <authorList>
            <person name="Wibberg D."/>
        </authorList>
    </citation>
    <scope>NUCLEOTIDE SEQUENCE [LARGE SCALE GENOMIC DNA]</scope>
</reference>